<evidence type="ECO:0000313" key="1">
    <source>
        <dbReference type="EMBL" id="KAK3097616.1"/>
    </source>
</evidence>
<gene>
    <name evidence="1" type="ORF">FSP39_011438</name>
</gene>
<keyword evidence="2" id="KW-1185">Reference proteome</keyword>
<protein>
    <recommendedName>
        <fullName evidence="3">C-terminal of Roc (COR) domain-containing protein</fullName>
    </recommendedName>
</protein>
<comment type="caution">
    <text evidence="1">The sequence shown here is derived from an EMBL/GenBank/DDBJ whole genome shotgun (WGS) entry which is preliminary data.</text>
</comment>
<dbReference type="AlphaFoldDB" id="A0AA88Y4R9"/>
<evidence type="ECO:0008006" key="3">
    <source>
        <dbReference type="Google" id="ProtNLM"/>
    </source>
</evidence>
<sequence>MILNLLSLFKKVQNERKGTFKRCLEELKDEISKIAYVQRANDNLDEIFIVDLRNDDIAYVWERIKELKENQEHWDESVPTILPILDYAFFERKRKGENFATTDETMQYIPSNVELSIEELSLFLNILQKSGSLLHLVDNNVIIINPAWIIESFGKIFCPDDNRLIKTRRLFKRTGKIHADEFKNTMLRITSNKRSEAKKNTMSKDGKVLTDAFKFLGLIVESDNEVIIPSFLQEKVDTSITEGLNLSNTLTIFYEMNGKSLDSIHCNKIVAVILQTFFKEKTGKHPAEQENCRRTSIGQTCGIIDNECDVSVIYKVIDSSVSLILYHRKKGAKLSLGADGMTSFLYNIARLNNVYHKKPLDFKLRVLDKNDEYSSFDPDGKVEYWTTRVRNQ</sequence>
<dbReference type="EMBL" id="VSWD01000007">
    <property type="protein sequence ID" value="KAK3097616.1"/>
    <property type="molecule type" value="Genomic_DNA"/>
</dbReference>
<reference evidence="1" key="1">
    <citation type="submission" date="2019-08" db="EMBL/GenBank/DDBJ databases">
        <title>The improved chromosome-level genome for the pearl oyster Pinctada fucata martensii using PacBio sequencing and Hi-C.</title>
        <authorList>
            <person name="Zheng Z."/>
        </authorList>
    </citation>
    <scope>NUCLEOTIDE SEQUENCE</scope>
    <source>
        <strain evidence="1">ZZ-2019</strain>
        <tissue evidence="1">Adductor muscle</tissue>
    </source>
</reference>
<evidence type="ECO:0000313" key="2">
    <source>
        <dbReference type="Proteomes" id="UP001186944"/>
    </source>
</evidence>
<dbReference type="Proteomes" id="UP001186944">
    <property type="component" value="Unassembled WGS sequence"/>
</dbReference>
<organism evidence="1 2">
    <name type="scientific">Pinctada imbricata</name>
    <name type="common">Atlantic pearl-oyster</name>
    <name type="synonym">Pinctada martensii</name>
    <dbReference type="NCBI Taxonomy" id="66713"/>
    <lineage>
        <taxon>Eukaryota</taxon>
        <taxon>Metazoa</taxon>
        <taxon>Spiralia</taxon>
        <taxon>Lophotrochozoa</taxon>
        <taxon>Mollusca</taxon>
        <taxon>Bivalvia</taxon>
        <taxon>Autobranchia</taxon>
        <taxon>Pteriomorphia</taxon>
        <taxon>Pterioida</taxon>
        <taxon>Pterioidea</taxon>
        <taxon>Pteriidae</taxon>
        <taxon>Pinctada</taxon>
    </lineage>
</organism>
<name>A0AA88Y4R9_PINIB</name>
<proteinExistence type="predicted"/>
<accession>A0AA88Y4R9</accession>